<gene>
    <name evidence="1" type="ORF">A2388_00605</name>
</gene>
<evidence type="ECO:0000313" key="2">
    <source>
        <dbReference type="Proteomes" id="UP000177575"/>
    </source>
</evidence>
<accession>A0A1G2Q508</accession>
<dbReference type="InterPro" id="IPR038570">
    <property type="entry name" value="HicA_sf"/>
</dbReference>
<protein>
    <recommendedName>
        <fullName evidence="3">Type II toxin-antitoxin system HicA family toxin</fullName>
    </recommendedName>
</protein>
<dbReference type="AlphaFoldDB" id="A0A1G2Q508"/>
<name>A0A1G2Q508_9BACT</name>
<organism evidence="1 2">
    <name type="scientific">Candidatus Veblenbacteria bacterium RIFOXYB1_FULL_43_13</name>
    <dbReference type="NCBI Taxonomy" id="1802426"/>
    <lineage>
        <taxon>Bacteria</taxon>
        <taxon>Candidatus Vebleniibacteriota</taxon>
    </lineage>
</organism>
<dbReference type="Gene3D" id="3.30.920.30">
    <property type="entry name" value="Hypothetical protein"/>
    <property type="match status" value="1"/>
</dbReference>
<comment type="caution">
    <text evidence="1">The sequence shown here is derived from an EMBL/GenBank/DDBJ whole genome shotgun (WGS) entry which is preliminary data.</text>
</comment>
<dbReference type="EMBL" id="MHTC01000034">
    <property type="protein sequence ID" value="OHA54912.1"/>
    <property type="molecule type" value="Genomic_DNA"/>
</dbReference>
<dbReference type="SUPFAM" id="SSF54786">
    <property type="entry name" value="YcfA/nrd intein domain"/>
    <property type="match status" value="1"/>
</dbReference>
<evidence type="ECO:0008006" key="3">
    <source>
        <dbReference type="Google" id="ProtNLM"/>
    </source>
</evidence>
<dbReference type="Proteomes" id="UP000177575">
    <property type="component" value="Unassembled WGS sequence"/>
</dbReference>
<sequence>MSSHNEIPDGITRDRFLRALKRLGWNISKIGGKGSHYMATWPRTKKSITIQYDFRKDVLRRIIKAMTTISGQTWDDVRHKY</sequence>
<proteinExistence type="predicted"/>
<reference evidence="1 2" key="1">
    <citation type="journal article" date="2016" name="Nat. Commun.">
        <title>Thousands of microbial genomes shed light on interconnected biogeochemical processes in an aquifer system.</title>
        <authorList>
            <person name="Anantharaman K."/>
            <person name="Brown C.T."/>
            <person name="Hug L.A."/>
            <person name="Sharon I."/>
            <person name="Castelle C.J."/>
            <person name="Probst A.J."/>
            <person name="Thomas B.C."/>
            <person name="Singh A."/>
            <person name="Wilkins M.J."/>
            <person name="Karaoz U."/>
            <person name="Brodie E.L."/>
            <person name="Williams K.H."/>
            <person name="Hubbard S.S."/>
            <person name="Banfield J.F."/>
        </authorList>
    </citation>
    <scope>NUCLEOTIDE SEQUENCE [LARGE SCALE GENOMIC DNA]</scope>
</reference>
<evidence type="ECO:0000313" key="1">
    <source>
        <dbReference type="EMBL" id="OHA54912.1"/>
    </source>
</evidence>